<feature type="compositionally biased region" description="Acidic residues" evidence="1">
    <location>
        <begin position="112"/>
        <end position="127"/>
    </location>
</feature>
<feature type="compositionally biased region" description="Basic and acidic residues" evidence="1">
    <location>
        <begin position="15"/>
        <end position="26"/>
    </location>
</feature>
<feature type="compositionally biased region" description="Acidic residues" evidence="1">
    <location>
        <begin position="65"/>
        <end position="89"/>
    </location>
</feature>
<dbReference type="Proteomes" id="UP000799444">
    <property type="component" value="Unassembled WGS sequence"/>
</dbReference>
<accession>A0A9P4R1N9</accession>
<feature type="region of interest" description="Disordered" evidence="1">
    <location>
        <begin position="303"/>
        <end position="346"/>
    </location>
</feature>
<feature type="compositionally biased region" description="Polar residues" evidence="1">
    <location>
        <begin position="42"/>
        <end position="64"/>
    </location>
</feature>
<keyword evidence="3" id="KW-1185">Reference proteome</keyword>
<evidence type="ECO:0000313" key="3">
    <source>
        <dbReference type="Proteomes" id="UP000799444"/>
    </source>
</evidence>
<organism evidence="2 3">
    <name type="scientific">Polyplosphaeria fusca</name>
    <dbReference type="NCBI Taxonomy" id="682080"/>
    <lineage>
        <taxon>Eukaryota</taxon>
        <taxon>Fungi</taxon>
        <taxon>Dikarya</taxon>
        <taxon>Ascomycota</taxon>
        <taxon>Pezizomycotina</taxon>
        <taxon>Dothideomycetes</taxon>
        <taxon>Pleosporomycetidae</taxon>
        <taxon>Pleosporales</taxon>
        <taxon>Tetraplosphaeriaceae</taxon>
        <taxon>Polyplosphaeria</taxon>
    </lineage>
</organism>
<dbReference type="OrthoDB" id="5399183at2759"/>
<comment type="caution">
    <text evidence="2">The sequence shown here is derived from an EMBL/GenBank/DDBJ whole genome shotgun (WGS) entry which is preliminary data.</text>
</comment>
<name>A0A9P4R1N9_9PLEO</name>
<gene>
    <name evidence="2" type="ORF">EJ04DRAFT_223015</name>
</gene>
<feature type="region of interest" description="Disordered" evidence="1">
    <location>
        <begin position="371"/>
        <end position="472"/>
    </location>
</feature>
<feature type="region of interest" description="Disordered" evidence="1">
    <location>
        <begin position="1"/>
        <end position="141"/>
    </location>
</feature>
<feature type="compositionally biased region" description="Low complexity" evidence="1">
    <location>
        <begin position="452"/>
        <end position="465"/>
    </location>
</feature>
<feature type="region of interest" description="Disordered" evidence="1">
    <location>
        <begin position="657"/>
        <end position="682"/>
    </location>
</feature>
<feature type="compositionally biased region" description="Low complexity" evidence="1">
    <location>
        <begin position="328"/>
        <end position="346"/>
    </location>
</feature>
<reference evidence="2" key="1">
    <citation type="journal article" date="2020" name="Stud. Mycol.">
        <title>101 Dothideomycetes genomes: a test case for predicting lifestyles and emergence of pathogens.</title>
        <authorList>
            <person name="Haridas S."/>
            <person name="Albert R."/>
            <person name="Binder M."/>
            <person name="Bloem J."/>
            <person name="Labutti K."/>
            <person name="Salamov A."/>
            <person name="Andreopoulos B."/>
            <person name="Baker S."/>
            <person name="Barry K."/>
            <person name="Bills G."/>
            <person name="Bluhm B."/>
            <person name="Cannon C."/>
            <person name="Castanera R."/>
            <person name="Culley D."/>
            <person name="Daum C."/>
            <person name="Ezra D."/>
            <person name="Gonzalez J."/>
            <person name="Henrissat B."/>
            <person name="Kuo A."/>
            <person name="Liang C."/>
            <person name="Lipzen A."/>
            <person name="Lutzoni F."/>
            <person name="Magnuson J."/>
            <person name="Mondo S."/>
            <person name="Nolan M."/>
            <person name="Ohm R."/>
            <person name="Pangilinan J."/>
            <person name="Park H.-J."/>
            <person name="Ramirez L."/>
            <person name="Alfaro M."/>
            <person name="Sun H."/>
            <person name="Tritt A."/>
            <person name="Yoshinaga Y."/>
            <person name="Zwiers L.-H."/>
            <person name="Turgeon B."/>
            <person name="Goodwin S."/>
            <person name="Spatafora J."/>
            <person name="Crous P."/>
            <person name="Grigoriev I."/>
        </authorList>
    </citation>
    <scope>NUCLEOTIDE SEQUENCE</scope>
    <source>
        <strain evidence="2">CBS 125425</strain>
    </source>
</reference>
<sequence>MPNFANSPSAMADISGRHLHDHKLVHDTPAGFHRSEQRTCSDDTAQGSTNHTGGRGSGQSTSEEAVNEDDDEDSSGNQDDQDDQDDDPEALAPSRGKGLGKGKRPTICIDHVDEDESHDEEEEEEDVSHETGLKAGKNPAKHALMRTKKRTLSNVSNSSVLFGEADAEQEAFPRSKMARTLSSNNLKPLLTYKNNGEAKDSNSFENAIESSDDEKDIDIDDEDYSGVNMISDESDVEQQDEDYLITQQRHLEFDMINNPRRYSLESVESEDYFGFNGAVPESFFNSTSFPDVGFGQFFEPVPMPAPEEAKIDRKYSTGSSKRVRFEDPVQVSDSSSSPASSLDSSVWPDLFMEQEKLPASIYQMMENENETDNVDDFPSSGSEHSFWDNGQDDSRGQMPPVEKEYDDLSDSDSSGYETDLGDTTDEDEPVYFSDVPKQPPHTPRQATVLRRPSSAPGSKAASPTPFQRSKTTANGKVIIPPLRGVFIHDETSQAIAVTNRATKALTFYRPRVPLAVRQPNYAAYSSTTSTANNSPRTSLTQFNASDSEVSNDVFINPFQNSDIMLTGIFGSAPASNYLFGGDSVGPPEAFFPFVSIEQNGNVYCDEDEDEYDDYDYENDLQITDFMDFGDDASDVEQYDETDVPATPATSMVAFTGSTPAAFPGSTPAQSTPIGETPTRKRNASDAMLEHFDRGVVTAFRNNQTRYRDLASLPHDPDLRASVSRPIRSGKTADSFMTPIRKRSSASRKVDNKYAGVTKASNRLQSSLHSSPLGSRRGPPMGTFS</sequence>
<evidence type="ECO:0000256" key="1">
    <source>
        <dbReference type="SAM" id="MobiDB-lite"/>
    </source>
</evidence>
<protein>
    <submittedName>
        <fullName evidence="2">Uncharacterized protein</fullName>
    </submittedName>
</protein>
<dbReference type="EMBL" id="ML996140">
    <property type="protein sequence ID" value="KAF2735094.1"/>
    <property type="molecule type" value="Genomic_DNA"/>
</dbReference>
<feature type="compositionally biased region" description="Acidic residues" evidence="1">
    <location>
        <begin position="419"/>
        <end position="429"/>
    </location>
</feature>
<proteinExistence type="predicted"/>
<dbReference type="AlphaFoldDB" id="A0A9P4R1N9"/>
<feature type="region of interest" description="Disordered" evidence="1">
    <location>
        <begin position="720"/>
        <end position="784"/>
    </location>
</feature>
<feature type="compositionally biased region" description="Polar residues" evidence="1">
    <location>
        <begin position="758"/>
        <end position="772"/>
    </location>
</feature>
<evidence type="ECO:0000313" key="2">
    <source>
        <dbReference type="EMBL" id="KAF2735094.1"/>
    </source>
</evidence>